<evidence type="ECO:0000259" key="4">
    <source>
        <dbReference type="PROSITE" id="PS50956"/>
    </source>
</evidence>
<evidence type="ECO:0000256" key="3">
    <source>
        <dbReference type="ARBA" id="ARBA00023163"/>
    </source>
</evidence>
<dbReference type="Proteomes" id="UP000001399">
    <property type="component" value="Chromosome"/>
</dbReference>
<dbReference type="KEGG" id="rva:Rvan_0696"/>
<dbReference type="AlphaFoldDB" id="E3I021"/>
<evidence type="ECO:0000313" key="5">
    <source>
        <dbReference type="EMBL" id="ADP69972.1"/>
    </source>
</evidence>
<dbReference type="InterPro" id="IPR011991">
    <property type="entry name" value="ArsR-like_HTH"/>
</dbReference>
<sequence>MPGTAAYPLDPVDRTILMLLQADASLSTAEIAARAGASQSSVWRRIEKLEAAGIIQRRVAILDRKKLGLNMMVFAHVKLQAHGQRTLPAFEDAIRRFPEVVECHTLLGETDYLLRVITRDTESYETFFRKHLSQVASVQFTNSSMAISEVKSTTELPLSLL</sequence>
<dbReference type="InterPro" id="IPR011008">
    <property type="entry name" value="Dimeric_a/b-barrel"/>
</dbReference>
<dbReference type="PANTHER" id="PTHR30154:SF17">
    <property type="entry name" value="DNA-BINDING TRANSCRIPTIONAL ACTIVATOR DECR"/>
    <property type="match status" value="1"/>
</dbReference>
<name>E3I021_RHOVT</name>
<dbReference type="SUPFAM" id="SSF54909">
    <property type="entry name" value="Dimeric alpha+beta barrel"/>
    <property type="match status" value="1"/>
</dbReference>
<evidence type="ECO:0000256" key="2">
    <source>
        <dbReference type="ARBA" id="ARBA00023125"/>
    </source>
</evidence>
<gene>
    <name evidence="5" type="ordered locus">Rvan_0696</name>
</gene>
<dbReference type="Pfam" id="PF13404">
    <property type="entry name" value="HTH_AsnC-type"/>
    <property type="match status" value="1"/>
</dbReference>
<dbReference type="InterPro" id="IPR019888">
    <property type="entry name" value="Tscrpt_reg_AsnC-like"/>
</dbReference>
<dbReference type="InterPro" id="IPR000485">
    <property type="entry name" value="AsnC-type_HTH_dom"/>
</dbReference>
<dbReference type="STRING" id="648757.Rvan_0696"/>
<dbReference type="PROSITE" id="PS50956">
    <property type="entry name" value="HTH_ASNC_2"/>
    <property type="match status" value="1"/>
</dbReference>
<protein>
    <submittedName>
        <fullName evidence="5">Transcriptional regulator, AsnC family</fullName>
    </submittedName>
</protein>
<dbReference type="GO" id="GO:0006355">
    <property type="term" value="P:regulation of DNA-templated transcription"/>
    <property type="evidence" value="ECO:0007669"/>
    <property type="project" value="UniProtKB-ARBA"/>
</dbReference>
<dbReference type="SUPFAM" id="SSF46785">
    <property type="entry name" value="Winged helix' DNA-binding domain"/>
    <property type="match status" value="1"/>
</dbReference>
<dbReference type="CDD" id="cd00090">
    <property type="entry name" value="HTH_ARSR"/>
    <property type="match status" value="1"/>
</dbReference>
<dbReference type="Gene3D" id="3.30.70.920">
    <property type="match status" value="1"/>
</dbReference>
<dbReference type="InterPro" id="IPR019887">
    <property type="entry name" value="Tscrpt_reg_AsnC/Lrp_C"/>
</dbReference>
<keyword evidence="6" id="KW-1185">Reference proteome</keyword>
<dbReference type="PRINTS" id="PR00033">
    <property type="entry name" value="HTHASNC"/>
</dbReference>
<evidence type="ECO:0000256" key="1">
    <source>
        <dbReference type="ARBA" id="ARBA00023015"/>
    </source>
</evidence>
<accession>E3I021</accession>
<evidence type="ECO:0000313" key="6">
    <source>
        <dbReference type="Proteomes" id="UP000001399"/>
    </source>
</evidence>
<dbReference type="InterPro" id="IPR036390">
    <property type="entry name" value="WH_DNA-bd_sf"/>
</dbReference>
<dbReference type="HOGENOM" id="CLU_091233_0_0_5"/>
<dbReference type="EMBL" id="CP002292">
    <property type="protein sequence ID" value="ADP69972.1"/>
    <property type="molecule type" value="Genomic_DNA"/>
</dbReference>
<keyword evidence="3" id="KW-0804">Transcription</keyword>
<reference evidence="6" key="1">
    <citation type="journal article" date="2011" name="J. Bacteriol.">
        <title>Genome sequences of eight morphologically diverse alphaproteobacteria.</title>
        <authorList>
            <consortium name="US DOE Joint Genome Institute"/>
            <person name="Brown P.J."/>
            <person name="Kysela D.T."/>
            <person name="Buechlein A."/>
            <person name="Hemmerich C."/>
            <person name="Brun Y.V."/>
        </authorList>
    </citation>
    <scope>NUCLEOTIDE SEQUENCE [LARGE SCALE GENOMIC DNA]</scope>
    <source>
        <strain evidence="6">ATCC 17100 / ATH 3.1.1 / DSM 162 / LMG 4299</strain>
    </source>
</reference>
<dbReference type="Gene3D" id="1.10.10.10">
    <property type="entry name" value="Winged helix-like DNA-binding domain superfamily/Winged helix DNA-binding domain"/>
    <property type="match status" value="1"/>
</dbReference>
<proteinExistence type="predicted"/>
<keyword evidence="2" id="KW-0238">DNA-binding</keyword>
<dbReference type="GO" id="GO:0005829">
    <property type="term" value="C:cytosol"/>
    <property type="evidence" value="ECO:0007669"/>
    <property type="project" value="TreeGrafter"/>
</dbReference>
<dbReference type="Pfam" id="PF01037">
    <property type="entry name" value="AsnC_trans_reg"/>
    <property type="match status" value="1"/>
</dbReference>
<dbReference type="PANTHER" id="PTHR30154">
    <property type="entry name" value="LEUCINE-RESPONSIVE REGULATORY PROTEIN"/>
    <property type="match status" value="1"/>
</dbReference>
<keyword evidence="1" id="KW-0805">Transcription regulation</keyword>
<feature type="domain" description="HTH asnC-type" evidence="4">
    <location>
        <begin position="9"/>
        <end position="70"/>
    </location>
</feature>
<dbReference type="GO" id="GO:0043200">
    <property type="term" value="P:response to amino acid"/>
    <property type="evidence" value="ECO:0007669"/>
    <property type="project" value="TreeGrafter"/>
</dbReference>
<dbReference type="SMART" id="SM00344">
    <property type="entry name" value="HTH_ASNC"/>
    <property type="match status" value="1"/>
</dbReference>
<dbReference type="GO" id="GO:0043565">
    <property type="term" value="F:sequence-specific DNA binding"/>
    <property type="evidence" value="ECO:0007669"/>
    <property type="project" value="InterPro"/>
</dbReference>
<dbReference type="OrthoDB" id="7707281at2"/>
<dbReference type="InterPro" id="IPR036388">
    <property type="entry name" value="WH-like_DNA-bd_sf"/>
</dbReference>
<dbReference type="RefSeq" id="WP_013418376.1">
    <property type="nucleotide sequence ID" value="NC_014664.1"/>
</dbReference>
<organism evidence="5 6">
    <name type="scientific">Rhodomicrobium vannielii (strain ATCC 17100 / DSM 162 / LMG 4299 / NCIMB 10020 / ATH 3.1.1)</name>
    <dbReference type="NCBI Taxonomy" id="648757"/>
    <lineage>
        <taxon>Bacteria</taxon>
        <taxon>Pseudomonadati</taxon>
        <taxon>Pseudomonadota</taxon>
        <taxon>Alphaproteobacteria</taxon>
        <taxon>Hyphomicrobiales</taxon>
        <taxon>Hyphomicrobiaceae</taxon>
        <taxon>Rhodomicrobium</taxon>
    </lineage>
</organism>
<dbReference type="eggNOG" id="COG1522">
    <property type="taxonomic scope" value="Bacteria"/>
</dbReference>